<dbReference type="SMART" id="SM00174">
    <property type="entry name" value="RHO"/>
    <property type="match status" value="1"/>
</dbReference>
<dbReference type="AlphaFoldDB" id="A0A1I8H664"/>
<evidence type="ECO:0000256" key="2">
    <source>
        <dbReference type="ARBA" id="ARBA00023134"/>
    </source>
</evidence>
<keyword evidence="2" id="KW-0342">GTP-binding</keyword>
<dbReference type="InterPro" id="IPR005225">
    <property type="entry name" value="Small_GTP-bd"/>
</dbReference>
<dbReference type="GO" id="GO:0003924">
    <property type="term" value="F:GTPase activity"/>
    <property type="evidence" value="ECO:0007669"/>
    <property type="project" value="InterPro"/>
</dbReference>
<dbReference type="InterPro" id="IPR003578">
    <property type="entry name" value="Small_GTPase_Rho"/>
</dbReference>
<evidence type="ECO:0000313" key="4">
    <source>
        <dbReference type="WBParaSite" id="maker-uti_cns_0004698-snap-gene-0.22-mRNA-1"/>
    </source>
</evidence>
<dbReference type="SMART" id="SM00173">
    <property type="entry name" value="RAS"/>
    <property type="match status" value="1"/>
</dbReference>
<dbReference type="PANTHER" id="PTHR24072">
    <property type="entry name" value="RHO FAMILY GTPASE"/>
    <property type="match status" value="1"/>
</dbReference>
<dbReference type="PROSITE" id="PS51421">
    <property type="entry name" value="RAS"/>
    <property type="match status" value="1"/>
</dbReference>
<dbReference type="Proteomes" id="UP000095280">
    <property type="component" value="Unplaced"/>
</dbReference>
<accession>A0A1I8H664</accession>
<protein>
    <submittedName>
        <fullName evidence="4">Ras-related C3 botulinum toxin substrate 1</fullName>
    </submittedName>
</protein>
<proteinExistence type="predicted"/>
<dbReference type="SUPFAM" id="SSF52540">
    <property type="entry name" value="P-loop containing nucleoside triphosphate hydrolases"/>
    <property type="match status" value="1"/>
</dbReference>
<reference evidence="4" key="1">
    <citation type="submission" date="2016-11" db="UniProtKB">
        <authorList>
            <consortium name="WormBaseParasite"/>
        </authorList>
    </citation>
    <scope>IDENTIFICATION</scope>
</reference>
<dbReference type="SMART" id="SM00175">
    <property type="entry name" value="RAB"/>
    <property type="match status" value="1"/>
</dbReference>
<dbReference type="PROSITE" id="PS51420">
    <property type="entry name" value="RHO"/>
    <property type="match status" value="1"/>
</dbReference>
<organism evidence="3 4">
    <name type="scientific">Macrostomum lignano</name>
    <dbReference type="NCBI Taxonomy" id="282301"/>
    <lineage>
        <taxon>Eukaryota</taxon>
        <taxon>Metazoa</taxon>
        <taxon>Spiralia</taxon>
        <taxon>Lophotrochozoa</taxon>
        <taxon>Platyhelminthes</taxon>
        <taxon>Rhabditophora</taxon>
        <taxon>Macrostomorpha</taxon>
        <taxon>Macrostomida</taxon>
        <taxon>Macrostomidae</taxon>
        <taxon>Macrostomum</taxon>
    </lineage>
</organism>
<evidence type="ECO:0000256" key="1">
    <source>
        <dbReference type="ARBA" id="ARBA00022741"/>
    </source>
</evidence>
<dbReference type="InterPro" id="IPR001806">
    <property type="entry name" value="Small_GTPase"/>
</dbReference>
<name>A0A1I8H664_9PLAT</name>
<keyword evidence="3" id="KW-1185">Reference proteome</keyword>
<dbReference type="Gene3D" id="3.40.50.300">
    <property type="entry name" value="P-loop containing nucleotide triphosphate hydrolases"/>
    <property type="match status" value="1"/>
</dbReference>
<dbReference type="GO" id="GO:0005525">
    <property type="term" value="F:GTP binding"/>
    <property type="evidence" value="ECO:0007669"/>
    <property type="project" value="UniProtKB-KW"/>
</dbReference>
<keyword evidence="1" id="KW-0547">Nucleotide-binding</keyword>
<dbReference type="PRINTS" id="PR00449">
    <property type="entry name" value="RASTRNSFRMNG"/>
</dbReference>
<dbReference type="Pfam" id="PF00071">
    <property type="entry name" value="Ras"/>
    <property type="match status" value="1"/>
</dbReference>
<sequence>ANMQCFTCKCSVVGDKGVGKTSLIITSATSQFPSEYVPNTCDPKEITGKIGTEDFMLQLIDLPVPLEYDRLRPPAYPSYDGYLICFSVIDPASFENVETKWLREAPSYIYNSSTPFVLIGTKADLRTDPDVVEKLAKNGSAPVTFKQGTMLAKKTKALKYIECSALTHENLASLPTELVSALQEQYLKRTKKKRECQVL</sequence>
<dbReference type="GO" id="GO:0007264">
    <property type="term" value="P:small GTPase-mediated signal transduction"/>
    <property type="evidence" value="ECO:0007669"/>
    <property type="project" value="InterPro"/>
</dbReference>
<dbReference type="NCBIfam" id="TIGR00231">
    <property type="entry name" value="small_GTP"/>
    <property type="match status" value="1"/>
</dbReference>
<dbReference type="InterPro" id="IPR027417">
    <property type="entry name" value="P-loop_NTPase"/>
</dbReference>
<dbReference type="PROSITE" id="PS51419">
    <property type="entry name" value="RAB"/>
    <property type="match status" value="1"/>
</dbReference>
<evidence type="ECO:0000313" key="3">
    <source>
        <dbReference type="Proteomes" id="UP000095280"/>
    </source>
</evidence>
<dbReference type="WBParaSite" id="maker-uti_cns_0004698-snap-gene-0.22-mRNA-1">
    <property type="protein sequence ID" value="maker-uti_cns_0004698-snap-gene-0.22-mRNA-1"/>
    <property type="gene ID" value="maker-uti_cns_0004698-snap-gene-0.22"/>
</dbReference>
<dbReference type="CDD" id="cd00157">
    <property type="entry name" value="Rho"/>
    <property type="match status" value="1"/>
</dbReference>